<gene>
    <name evidence="1" type="ORF">CVIC8964_0796</name>
</gene>
<dbReference type="AlphaFoldDB" id="A0A1X9T117"/>
<protein>
    <submittedName>
        <fullName evidence="1">Uncharacterized protein</fullName>
    </submittedName>
</protein>
<dbReference type="Proteomes" id="UP000194265">
    <property type="component" value="Chromosome"/>
</dbReference>
<name>A0A1X9T117_9BACT</name>
<evidence type="ECO:0000313" key="1">
    <source>
        <dbReference type="EMBL" id="ARR02208.1"/>
    </source>
</evidence>
<accession>A0A1X9T117</accession>
<proteinExistence type="predicted"/>
<organism evidence="1 2">
    <name type="scientific">Campylobacter vicugnae</name>
    <dbReference type="NCBI Taxonomy" id="1660076"/>
    <lineage>
        <taxon>Bacteria</taxon>
        <taxon>Pseudomonadati</taxon>
        <taxon>Campylobacterota</taxon>
        <taxon>Epsilonproteobacteria</taxon>
        <taxon>Campylobacterales</taxon>
        <taxon>Campylobacteraceae</taxon>
        <taxon>Campylobacter</taxon>
    </lineage>
</organism>
<dbReference type="STRING" id="1660074.CVIC8964_0796"/>
<dbReference type="EMBL" id="CP018791">
    <property type="protein sequence ID" value="ARR02208.1"/>
    <property type="molecule type" value="Genomic_DNA"/>
</dbReference>
<dbReference type="RefSeq" id="WP_086333656.1">
    <property type="nucleotide sequence ID" value="NZ_CP018791.1"/>
</dbReference>
<reference evidence="1 2" key="1">
    <citation type="journal article" date="2017" name="Genome Biol. Evol.">
        <title>Comparative Genomic Analysis Identifies a Campylobacter Clade Deficient in Selenium Metabolism.</title>
        <authorList>
            <person name="Miller W.G."/>
            <person name="Yee E."/>
            <person name="Lopes B.S."/>
            <person name="Chapman M.H."/>
            <person name="Huynh S."/>
            <person name="Bono J.L."/>
            <person name="Parker C.T."/>
            <person name="Strachan N.J.C."/>
            <person name="Forbes K.J."/>
        </authorList>
    </citation>
    <scope>NUCLEOTIDE SEQUENCE [LARGE SCALE GENOMIC DNA]</scope>
    <source>
        <strain evidence="1 2">RM8964</strain>
    </source>
</reference>
<evidence type="ECO:0000313" key="2">
    <source>
        <dbReference type="Proteomes" id="UP000194265"/>
    </source>
</evidence>
<sequence>MAGSNITNFDILKDCLDLELIRDLSRLNDDAFRLNLACYLCDLIGGLTPLPTKKHKVVLASELLKNGVSEKRVIELTNISQSTLKRLKNAR</sequence>